<feature type="compositionally biased region" description="Basic and acidic residues" evidence="1">
    <location>
        <begin position="26"/>
        <end position="39"/>
    </location>
</feature>
<comment type="caution">
    <text evidence="2">The sequence shown here is derived from an EMBL/GenBank/DDBJ whole genome shotgun (WGS) entry which is preliminary data.</text>
</comment>
<accession>A0ABU5XUA8</accession>
<feature type="region of interest" description="Disordered" evidence="1">
    <location>
        <begin position="107"/>
        <end position="134"/>
    </location>
</feature>
<gene>
    <name evidence="2" type="ORF">KV113_05905</name>
</gene>
<evidence type="ECO:0000313" key="2">
    <source>
        <dbReference type="EMBL" id="MEB3031086.1"/>
    </source>
</evidence>
<dbReference type="RefSeq" id="WP_224971135.1">
    <property type="nucleotide sequence ID" value="NZ_JAYJJU010000003.1"/>
</dbReference>
<dbReference type="Proteomes" id="UP001298593">
    <property type="component" value="Unassembled WGS sequence"/>
</dbReference>
<sequence length="147" mass="15896">MSEQHDATDSQPATPEGEAPGQPPKGNKEARYRVERNEARIERDALAQRVERMQTNELERIAAESISNPADLLALTDKTLADFLTDDGELDAELVTVAAAELLATRPGLRRGSPAFDPSQGRGGQPPAKPVEPTFADLFKSGSVQPY</sequence>
<feature type="region of interest" description="Disordered" evidence="1">
    <location>
        <begin position="1"/>
        <end position="39"/>
    </location>
</feature>
<evidence type="ECO:0008006" key="4">
    <source>
        <dbReference type="Google" id="ProtNLM"/>
    </source>
</evidence>
<name>A0ABU5XUA8_9MYCO</name>
<proteinExistence type="predicted"/>
<evidence type="ECO:0000313" key="3">
    <source>
        <dbReference type="Proteomes" id="UP001298593"/>
    </source>
</evidence>
<protein>
    <recommendedName>
        <fullName evidence="4">Glutamyl-tRNA amidotransferase</fullName>
    </recommendedName>
</protein>
<dbReference type="EMBL" id="JAYJJU010000003">
    <property type="protein sequence ID" value="MEB3031086.1"/>
    <property type="molecule type" value="Genomic_DNA"/>
</dbReference>
<reference evidence="2 3" key="1">
    <citation type="submission" date="2023-12" db="EMBL/GenBank/DDBJ databases">
        <title>Description of new species of Mycobacterium terrae complex isolated from sewage at the Sao Paulo Zoological Park Foundation in Brazil.</title>
        <authorList>
            <person name="Romagnoli C.L."/>
            <person name="Conceicao E.C."/>
            <person name="Machado E."/>
            <person name="Barreto L.B.P.F."/>
            <person name="Sharma A."/>
            <person name="Silva N.M."/>
            <person name="Marques L.E."/>
            <person name="Juliana M.A."/>
            <person name="Lourenco M.C.S."/>
            <person name="Digiampietri L.A."/>
            <person name="Suffys P.N."/>
            <person name="Viana-Niero C."/>
        </authorList>
    </citation>
    <scope>NUCLEOTIDE SEQUENCE [LARGE SCALE GENOMIC DNA]</scope>
    <source>
        <strain evidence="2 3">MYC340</strain>
    </source>
</reference>
<evidence type="ECO:0000256" key="1">
    <source>
        <dbReference type="SAM" id="MobiDB-lite"/>
    </source>
</evidence>
<organism evidence="2 3">
    <name type="scientific">[Mycobacterium] nativiensis</name>
    <dbReference type="NCBI Taxonomy" id="2855503"/>
    <lineage>
        <taxon>Bacteria</taxon>
        <taxon>Bacillati</taxon>
        <taxon>Actinomycetota</taxon>
        <taxon>Actinomycetes</taxon>
        <taxon>Mycobacteriales</taxon>
        <taxon>Mycobacteriaceae</taxon>
        <taxon>Mycolicibacter</taxon>
    </lineage>
</organism>
<keyword evidence="3" id="KW-1185">Reference proteome</keyword>